<dbReference type="EMBL" id="FNND01000001">
    <property type="protein sequence ID" value="SDW25247.1"/>
    <property type="molecule type" value="Genomic_DNA"/>
</dbReference>
<organism evidence="3 4">
    <name type="scientific">Capnocytophaga granulosa</name>
    <dbReference type="NCBI Taxonomy" id="45242"/>
    <lineage>
        <taxon>Bacteria</taxon>
        <taxon>Pseudomonadati</taxon>
        <taxon>Bacteroidota</taxon>
        <taxon>Flavobacteriia</taxon>
        <taxon>Flavobacteriales</taxon>
        <taxon>Flavobacteriaceae</taxon>
        <taxon>Capnocytophaga</taxon>
    </lineage>
</organism>
<dbReference type="Gene3D" id="3.40.1350.10">
    <property type="match status" value="1"/>
</dbReference>
<feature type="domain" description="YhcG N-terminal" evidence="2">
    <location>
        <begin position="12"/>
        <end position="172"/>
    </location>
</feature>
<dbReference type="AlphaFoldDB" id="A0A1H2S0W9"/>
<keyword evidence="3" id="KW-0540">Nuclease</keyword>
<proteinExistence type="predicted"/>
<protein>
    <submittedName>
        <fullName evidence="3">Predicted nuclease of restriction endonuclease-like (RecB) superfamily, DUF1016 family</fullName>
    </submittedName>
</protein>
<feature type="domain" description="YhcG PDDEXK nuclease" evidence="1">
    <location>
        <begin position="193"/>
        <end position="347"/>
    </location>
</feature>
<dbReference type="InterPro" id="IPR009362">
    <property type="entry name" value="YhcG_C"/>
</dbReference>
<dbReference type="GO" id="GO:0003676">
    <property type="term" value="F:nucleic acid binding"/>
    <property type="evidence" value="ECO:0007669"/>
    <property type="project" value="InterPro"/>
</dbReference>
<dbReference type="RefSeq" id="WP_016419868.1">
    <property type="nucleotide sequence ID" value="NZ_FNND01000001.1"/>
</dbReference>
<sequence>MENNYKNWLATIKDKVRTAQIKVGIAANKELISFYWDLGKNISEELQREEWGSKVIAKLSKDLSKEFPEIKGFSETNLRYIKLFYEYFSSQSIEQFVIHHQLGDELSKDQLSAVRQQFTINFVGQIPWRHIVEILTKVKEFNEVLFYVRKTLENNWSRDVLALQIKSGLHLREGKAITNFQTTLPTPLSDLAQQTLKDPYVFDFLQLSENFNERDIENQMLTHIQQFLLELGKGFAFVGRQYHLKVGNRDNYLDLLFYHTKLKCYVVIELKNTAFEPEYAGKLNYYLSAVDSYLKDPTDNPSIGILLCRNKDNIEVEFALRDISKPIGVSQFELTRIVPDDLKSSLPTITEIEQSLVN</sequence>
<gene>
    <name evidence="3" type="ORF">SAMN05444420_101628</name>
</gene>
<dbReference type="InterPro" id="IPR011856">
    <property type="entry name" value="tRNA_endonuc-like_dom_sf"/>
</dbReference>
<dbReference type="InterPro" id="IPR053148">
    <property type="entry name" value="PD-DEXK-like_domain"/>
</dbReference>
<evidence type="ECO:0000259" key="1">
    <source>
        <dbReference type="Pfam" id="PF06250"/>
    </source>
</evidence>
<dbReference type="Proteomes" id="UP000182771">
    <property type="component" value="Unassembled WGS sequence"/>
</dbReference>
<comment type="caution">
    <text evidence="3">The sequence shown here is derived from an EMBL/GenBank/DDBJ whole genome shotgun (WGS) entry which is preliminary data.</text>
</comment>
<dbReference type="InterPro" id="IPR041527">
    <property type="entry name" value="YhcG_N"/>
</dbReference>
<keyword evidence="4" id="KW-1185">Reference proteome</keyword>
<accession>A0A1H2S0W9</accession>
<evidence type="ECO:0000259" key="2">
    <source>
        <dbReference type="Pfam" id="PF17761"/>
    </source>
</evidence>
<reference evidence="3 4" key="1">
    <citation type="submission" date="2016-10" db="EMBL/GenBank/DDBJ databases">
        <authorList>
            <person name="Varghese N."/>
            <person name="Submissions S."/>
        </authorList>
    </citation>
    <scope>NUCLEOTIDE SEQUENCE [LARGE SCALE GENOMIC DNA]</scope>
    <source>
        <strain evidence="3 4">DSM 11449</strain>
    </source>
</reference>
<name>A0A1H2S0W9_9FLAO</name>
<dbReference type="PANTHER" id="PTHR30547">
    <property type="entry name" value="UNCHARACTERIZED PROTEIN YHCG-RELATED"/>
    <property type="match status" value="1"/>
</dbReference>
<evidence type="ECO:0000313" key="4">
    <source>
        <dbReference type="Proteomes" id="UP000182771"/>
    </source>
</evidence>
<keyword evidence="3" id="KW-0255">Endonuclease</keyword>
<dbReference type="GeneID" id="85017518"/>
<keyword evidence="3" id="KW-0378">Hydrolase</keyword>
<dbReference type="Pfam" id="PF06250">
    <property type="entry name" value="YhcG_C"/>
    <property type="match status" value="1"/>
</dbReference>
<dbReference type="Pfam" id="PF17761">
    <property type="entry name" value="DUF1016_N"/>
    <property type="match status" value="1"/>
</dbReference>
<dbReference type="PANTHER" id="PTHR30547:SF0">
    <property type="entry name" value="BLR8175 PROTEIN"/>
    <property type="match status" value="1"/>
</dbReference>
<evidence type="ECO:0000313" key="3">
    <source>
        <dbReference type="EMBL" id="SDW25247.1"/>
    </source>
</evidence>
<dbReference type="OrthoDB" id="9801263at2"/>
<dbReference type="GO" id="GO:0004519">
    <property type="term" value="F:endonuclease activity"/>
    <property type="evidence" value="ECO:0007669"/>
    <property type="project" value="UniProtKB-KW"/>
</dbReference>